<organism evidence="1 2">
    <name type="scientific">Streptomyces griseus</name>
    <dbReference type="NCBI Taxonomy" id="1911"/>
    <lineage>
        <taxon>Bacteria</taxon>
        <taxon>Bacillati</taxon>
        <taxon>Actinomycetota</taxon>
        <taxon>Actinomycetes</taxon>
        <taxon>Kitasatosporales</taxon>
        <taxon>Streptomycetaceae</taxon>
        <taxon>Streptomyces</taxon>
    </lineage>
</organism>
<dbReference type="AlphaFoldDB" id="A0A380PBK0"/>
<protein>
    <submittedName>
        <fullName evidence="1">Uncharacterized protein</fullName>
    </submittedName>
</protein>
<reference evidence="1 2" key="1">
    <citation type="submission" date="2018-06" db="EMBL/GenBank/DDBJ databases">
        <authorList>
            <consortium name="Pathogen Informatics"/>
            <person name="Doyle S."/>
        </authorList>
    </citation>
    <scope>NUCLEOTIDE SEQUENCE [LARGE SCALE GENOMIC DNA]</scope>
    <source>
        <strain evidence="1 2">NCTC7807</strain>
    </source>
</reference>
<dbReference type="Proteomes" id="UP000254150">
    <property type="component" value="Unassembled WGS sequence"/>
</dbReference>
<accession>A0A380PBK0</accession>
<proteinExistence type="predicted"/>
<gene>
    <name evidence="1" type="ORF">NCTC7807_05640</name>
</gene>
<dbReference type="EMBL" id="UHID01000009">
    <property type="protein sequence ID" value="SUP62475.1"/>
    <property type="molecule type" value="Genomic_DNA"/>
</dbReference>
<dbReference type="RefSeq" id="WP_164494922.1">
    <property type="nucleotide sequence ID" value="NZ_UHID01000009.1"/>
</dbReference>
<evidence type="ECO:0000313" key="2">
    <source>
        <dbReference type="Proteomes" id="UP000254150"/>
    </source>
</evidence>
<evidence type="ECO:0000313" key="1">
    <source>
        <dbReference type="EMBL" id="SUP62475.1"/>
    </source>
</evidence>
<name>A0A380PBK0_STRGR</name>
<sequence length="56" mass="5985">MSTRTDTASRPAAVVNAEIRALLTRRGGLSATERTAYEGLLVEWARAVRAEVVVAA</sequence>